<gene>
    <name evidence="2" type="ORF">KABA2_02S14476</name>
</gene>
<dbReference type="OrthoDB" id="4069757at2759"/>
<protein>
    <submittedName>
        <fullName evidence="2">Uncharacterized protein</fullName>
    </submittedName>
</protein>
<evidence type="ECO:0000256" key="1">
    <source>
        <dbReference type="SAM" id="MobiDB-lite"/>
    </source>
</evidence>
<comment type="caution">
    <text evidence="2">The sequence shown here is derived from an EMBL/GenBank/DDBJ whole genome shotgun (WGS) entry which is preliminary data.</text>
</comment>
<feature type="region of interest" description="Disordered" evidence="1">
    <location>
        <begin position="193"/>
        <end position="214"/>
    </location>
</feature>
<name>A0A8H2VDB8_9SACH</name>
<dbReference type="GeneID" id="64856377"/>
<evidence type="ECO:0000313" key="3">
    <source>
        <dbReference type="Proteomes" id="UP000644660"/>
    </source>
</evidence>
<evidence type="ECO:0000313" key="2">
    <source>
        <dbReference type="EMBL" id="CAB4253221.1"/>
    </source>
</evidence>
<keyword evidence="3" id="KW-1185">Reference proteome</keyword>
<accession>A0A8H2VDB8</accession>
<organism evidence="2 3">
    <name type="scientific">Maudiozyma barnettii</name>
    <dbReference type="NCBI Taxonomy" id="61262"/>
    <lineage>
        <taxon>Eukaryota</taxon>
        <taxon>Fungi</taxon>
        <taxon>Dikarya</taxon>
        <taxon>Ascomycota</taxon>
        <taxon>Saccharomycotina</taxon>
        <taxon>Saccharomycetes</taxon>
        <taxon>Saccharomycetales</taxon>
        <taxon>Saccharomycetaceae</taxon>
        <taxon>Maudiozyma</taxon>
    </lineage>
</organism>
<proteinExistence type="predicted"/>
<dbReference type="EMBL" id="CAEFZW010000002">
    <property type="protein sequence ID" value="CAB4253221.1"/>
    <property type="molecule type" value="Genomic_DNA"/>
</dbReference>
<dbReference type="Proteomes" id="UP000644660">
    <property type="component" value="Unassembled WGS sequence"/>
</dbReference>
<dbReference type="RefSeq" id="XP_041405259.1">
    <property type="nucleotide sequence ID" value="XM_041549325.1"/>
</dbReference>
<feature type="compositionally biased region" description="Low complexity" evidence="1">
    <location>
        <begin position="194"/>
        <end position="205"/>
    </location>
</feature>
<feature type="region of interest" description="Disordered" evidence="1">
    <location>
        <begin position="228"/>
        <end position="254"/>
    </location>
</feature>
<reference evidence="2 3" key="1">
    <citation type="submission" date="2020-05" db="EMBL/GenBank/DDBJ databases">
        <authorList>
            <person name="Casaregola S."/>
            <person name="Devillers H."/>
            <person name="Grondin C."/>
        </authorList>
    </citation>
    <scope>NUCLEOTIDE SEQUENCE [LARGE SCALE GENOMIC DNA]</scope>
    <source>
        <strain evidence="2 3">CLIB 1767</strain>
    </source>
</reference>
<sequence>MLSISARMNQPKTQILITGIPKIRFTKKWPESLQSQLFEKYFPDYKAKLSYFTPLPFMSRIIIILDDESSAKDIFDYLSPIITNEGDDMKIFLTESLLLPRSRSFDDTDNIHQTRRKSSIAESLLDSGKPILSLDTDPTITGVNATSLSIGSPSLSPETANVDCPTLLKFSNDSKPYYYKEPLPQFSSQTNLTSISDNSLSPSSSAVQTTSDNLGDKKSTFLRIDTSSTSVTNQKNDGLSTPKSPSITINQFVQ</sequence>
<dbReference type="AlphaFoldDB" id="A0A8H2VDB8"/>